<proteinExistence type="predicted"/>
<name>A0A939DS51_9ALTE</name>
<sequence length="248" mass="28488">MRLRFWLMWLSVALTAAGKAESADMTVYTEHFPPYQFVHKNRVVGINADIVRRMCQKVEAECRFELLPWQRAYQNVQQDRAGGLISTARSDDREQQFQWVGPLVKSTSYLYKLRQREDIQLVNLADATRFTIGIPPNDVYEAILIQHGFEKGRNLLNVSYKHADMKLFALGKLDLIVGSPLTLHYQVQATGFALEDLVPALEFPLPVKGNYLALNLAFPKPLKQQLQQALDHMNDEGVVQQIIEQYRK</sequence>
<dbReference type="EMBL" id="JAFKCV010000017">
    <property type="protein sequence ID" value="MBN7827352.1"/>
    <property type="molecule type" value="Genomic_DNA"/>
</dbReference>
<evidence type="ECO:0000259" key="2">
    <source>
        <dbReference type="SMART" id="SM00062"/>
    </source>
</evidence>
<evidence type="ECO:0000256" key="1">
    <source>
        <dbReference type="SAM" id="SignalP"/>
    </source>
</evidence>
<protein>
    <submittedName>
        <fullName evidence="3">Transporter substrate-binding domain-containing protein</fullName>
    </submittedName>
</protein>
<dbReference type="PANTHER" id="PTHR38834">
    <property type="entry name" value="PERIPLASMIC SUBSTRATE BINDING PROTEIN FAMILY 3"/>
    <property type="match status" value="1"/>
</dbReference>
<evidence type="ECO:0000313" key="3">
    <source>
        <dbReference type="EMBL" id="MBN7827352.1"/>
    </source>
</evidence>
<keyword evidence="1" id="KW-0732">Signal</keyword>
<dbReference type="PANTHER" id="PTHR38834:SF3">
    <property type="entry name" value="SOLUTE-BINDING PROTEIN FAMILY 3_N-TERMINAL DOMAIN-CONTAINING PROTEIN"/>
    <property type="match status" value="1"/>
</dbReference>
<accession>A0A939DS51</accession>
<dbReference type="SUPFAM" id="SSF53850">
    <property type="entry name" value="Periplasmic binding protein-like II"/>
    <property type="match status" value="1"/>
</dbReference>
<feature type="signal peptide" evidence="1">
    <location>
        <begin position="1"/>
        <end position="22"/>
    </location>
</feature>
<dbReference type="InterPro" id="IPR001638">
    <property type="entry name" value="Solute-binding_3/MltF_N"/>
</dbReference>
<feature type="domain" description="Solute-binding protein family 3/N-terminal" evidence="2">
    <location>
        <begin position="24"/>
        <end position="248"/>
    </location>
</feature>
<comment type="caution">
    <text evidence="3">The sequence shown here is derived from an EMBL/GenBank/DDBJ whole genome shotgun (WGS) entry which is preliminary data.</text>
</comment>
<dbReference type="AlphaFoldDB" id="A0A939DS51"/>
<keyword evidence="4" id="KW-1185">Reference proteome</keyword>
<organism evidence="3 4">
    <name type="scientific">Bowmanella dokdonensis</name>
    <dbReference type="NCBI Taxonomy" id="751969"/>
    <lineage>
        <taxon>Bacteria</taxon>
        <taxon>Pseudomonadati</taxon>
        <taxon>Pseudomonadota</taxon>
        <taxon>Gammaproteobacteria</taxon>
        <taxon>Alteromonadales</taxon>
        <taxon>Alteromonadaceae</taxon>
        <taxon>Bowmanella</taxon>
    </lineage>
</organism>
<feature type="chain" id="PRO_5037970651" evidence="1">
    <location>
        <begin position="23"/>
        <end position="248"/>
    </location>
</feature>
<dbReference type="Pfam" id="PF00497">
    <property type="entry name" value="SBP_bac_3"/>
    <property type="match status" value="1"/>
</dbReference>
<dbReference type="Proteomes" id="UP000664654">
    <property type="component" value="Unassembled WGS sequence"/>
</dbReference>
<gene>
    <name evidence="3" type="ORF">J0A66_19130</name>
</gene>
<reference evidence="3" key="1">
    <citation type="submission" date="2021-03" db="EMBL/GenBank/DDBJ databases">
        <title>novel species isolated from a fishpond in China.</title>
        <authorList>
            <person name="Lu H."/>
            <person name="Cai Z."/>
        </authorList>
    </citation>
    <scope>NUCLEOTIDE SEQUENCE</scope>
    <source>
        <strain evidence="3">JCM 30855</strain>
    </source>
</reference>
<dbReference type="Gene3D" id="3.40.190.10">
    <property type="entry name" value="Periplasmic binding protein-like II"/>
    <property type="match status" value="2"/>
</dbReference>
<evidence type="ECO:0000313" key="4">
    <source>
        <dbReference type="Proteomes" id="UP000664654"/>
    </source>
</evidence>
<dbReference type="SMART" id="SM00062">
    <property type="entry name" value="PBPb"/>
    <property type="match status" value="1"/>
</dbReference>
<dbReference type="RefSeq" id="WP_206575464.1">
    <property type="nucleotide sequence ID" value="NZ_JAFKCV010000017.1"/>
</dbReference>